<keyword evidence="6 11" id="KW-0547">Nucleotide-binding</keyword>
<evidence type="ECO:0000313" key="12">
    <source>
        <dbReference type="EMBL" id="MBM6912609.1"/>
    </source>
</evidence>
<comment type="function">
    <text evidence="11">Catalyzes the transformation of pimelate into pimeloyl-CoA with concomitant hydrolysis of ATP to AMP.</text>
</comment>
<comment type="cofactor">
    <cofactor evidence="1 11">
        <name>Mg(2+)</name>
        <dbReference type="ChEBI" id="CHEBI:18420"/>
    </cofactor>
</comment>
<evidence type="ECO:0000256" key="6">
    <source>
        <dbReference type="ARBA" id="ARBA00022741"/>
    </source>
</evidence>
<dbReference type="HAMAP" id="MF_00668">
    <property type="entry name" value="BioW"/>
    <property type="match status" value="1"/>
</dbReference>
<evidence type="ECO:0000313" key="13">
    <source>
        <dbReference type="Proteomes" id="UP000707138"/>
    </source>
</evidence>
<evidence type="ECO:0000256" key="10">
    <source>
        <dbReference type="ARBA" id="ARBA00049553"/>
    </source>
</evidence>
<dbReference type="RefSeq" id="WP_205087704.1">
    <property type="nucleotide sequence ID" value="NZ_JACJLA010000006.1"/>
</dbReference>
<evidence type="ECO:0000256" key="8">
    <source>
        <dbReference type="ARBA" id="ARBA00022840"/>
    </source>
</evidence>
<sequence length="280" mass="30274">MLYSIRMRAAEGGPHEQGGHHISGAERLVTKEELEQISSELVHRALTHSKGCADFIRITIDAIPDEAIHRIPCLTIADEQTDGHIGEVPTTNHEATTPPLPLSSHQQAEALLTTHTAITPVAFRRAVSQLVSLPESMRGAMLVDMRTGQRLDPWGQRGVRVSRMSFADETAAITALNAAGYSGVHLEEALVLASKVLSAPGVVGELCISDDPDYTTGYVSYGSTYHRLHHMKPVGSPLGGRLFFVDATADIAAIKNYLETTVTLVNPPTFSLQGENHETL</sequence>
<dbReference type="InterPro" id="IPR005499">
    <property type="entry name" value="BioW"/>
</dbReference>
<evidence type="ECO:0000256" key="3">
    <source>
        <dbReference type="ARBA" id="ARBA00011738"/>
    </source>
</evidence>
<dbReference type="NCBIfam" id="NF002360">
    <property type="entry name" value="PRK01322.1"/>
    <property type="match status" value="1"/>
</dbReference>
<proteinExistence type="inferred from homology"/>
<keyword evidence="5 11" id="KW-0436">Ligase</keyword>
<dbReference type="GO" id="GO:0042410">
    <property type="term" value="F:6-carboxyhexanoate-CoA ligase activity"/>
    <property type="evidence" value="ECO:0007669"/>
    <property type="project" value="UniProtKB-EC"/>
</dbReference>
<comment type="subunit">
    <text evidence="3 11">Homodimer.</text>
</comment>
<dbReference type="Pfam" id="PF03744">
    <property type="entry name" value="BioW"/>
    <property type="match status" value="1"/>
</dbReference>
<evidence type="ECO:0000256" key="4">
    <source>
        <dbReference type="ARBA" id="ARBA00012984"/>
    </source>
</evidence>
<evidence type="ECO:0000256" key="5">
    <source>
        <dbReference type="ARBA" id="ARBA00022598"/>
    </source>
</evidence>
<evidence type="ECO:0000256" key="1">
    <source>
        <dbReference type="ARBA" id="ARBA00001946"/>
    </source>
</evidence>
<keyword evidence="8 11" id="KW-0067">ATP-binding</keyword>
<keyword evidence="7 11" id="KW-0093">Biotin biosynthesis</keyword>
<dbReference type="Proteomes" id="UP000707138">
    <property type="component" value="Unassembled WGS sequence"/>
</dbReference>
<organism evidence="12 13">
    <name type="scientific">Veillonella magna</name>
    <dbReference type="NCBI Taxonomy" id="464322"/>
    <lineage>
        <taxon>Bacteria</taxon>
        <taxon>Bacillati</taxon>
        <taxon>Bacillota</taxon>
        <taxon>Negativicutes</taxon>
        <taxon>Veillonellales</taxon>
        <taxon>Veillonellaceae</taxon>
        <taxon>Veillonella</taxon>
    </lineage>
</organism>
<comment type="caution">
    <text evidence="12">The sequence shown here is derived from an EMBL/GenBank/DDBJ whole genome shotgun (WGS) entry which is preliminary data.</text>
</comment>
<gene>
    <name evidence="11" type="primary">bioW</name>
    <name evidence="12" type="ORF">H6A01_04630</name>
</gene>
<keyword evidence="9 11" id="KW-0460">Magnesium</keyword>
<evidence type="ECO:0000256" key="11">
    <source>
        <dbReference type="HAMAP-Rule" id="MF_00668"/>
    </source>
</evidence>
<comment type="catalytic activity">
    <reaction evidence="10 11">
        <text>heptanedioate + ATP + CoA = 6-carboxyhexanoyl-CoA + AMP + diphosphate</text>
        <dbReference type="Rhea" id="RHEA:14781"/>
        <dbReference type="ChEBI" id="CHEBI:30616"/>
        <dbReference type="ChEBI" id="CHEBI:33019"/>
        <dbReference type="ChEBI" id="CHEBI:36165"/>
        <dbReference type="ChEBI" id="CHEBI:57287"/>
        <dbReference type="ChEBI" id="CHEBI:57360"/>
        <dbReference type="ChEBI" id="CHEBI:456215"/>
        <dbReference type="EC" id="6.2.1.14"/>
    </reaction>
</comment>
<evidence type="ECO:0000256" key="7">
    <source>
        <dbReference type="ARBA" id="ARBA00022756"/>
    </source>
</evidence>
<keyword evidence="13" id="KW-1185">Reference proteome</keyword>
<reference evidence="12 13" key="1">
    <citation type="journal article" date="2021" name="Sci. Rep.">
        <title>The distribution of antibiotic resistance genes in chicken gut microbiota commensals.</title>
        <authorList>
            <person name="Juricova H."/>
            <person name="Matiasovicova J."/>
            <person name="Kubasova T."/>
            <person name="Cejkova D."/>
            <person name="Rychlik I."/>
        </authorList>
    </citation>
    <scope>NUCLEOTIDE SEQUENCE [LARGE SCALE GENOMIC DNA]</scope>
    <source>
        <strain evidence="12 13">An537</strain>
    </source>
</reference>
<name>A0ABS2GEL7_9FIRM</name>
<accession>A0ABS2GEL7</accession>
<comment type="pathway">
    <text evidence="2 11">Metabolic intermediate metabolism; pimeloyl-CoA biosynthesis; pimeloyl-CoA from pimelate: step 1/1.</text>
</comment>
<dbReference type="EC" id="6.2.1.14" evidence="4 11"/>
<protein>
    <recommendedName>
        <fullName evidence="4 11">6-carboxyhexanoate--CoA ligase</fullName>
        <ecNumber evidence="4 11">6.2.1.14</ecNumber>
    </recommendedName>
    <alternativeName>
        <fullName evidence="11">Pimeloyl-CoA synthase</fullName>
    </alternativeName>
</protein>
<dbReference type="EMBL" id="JACJLA010000006">
    <property type="protein sequence ID" value="MBM6912609.1"/>
    <property type="molecule type" value="Genomic_DNA"/>
</dbReference>
<evidence type="ECO:0000256" key="2">
    <source>
        <dbReference type="ARBA" id="ARBA00005075"/>
    </source>
</evidence>
<comment type="similarity">
    <text evidence="11">Belongs to the BioW family.</text>
</comment>
<evidence type="ECO:0000256" key="9">
    <source>
        <dbReference type="ARBA" id="ARBA00022842"/>
    </source>
</evidence>